<keyword evidence="2" id="KW-0813">Transport</keyword>
<dbReference type="RefSeq" id="WP_196103619.1">
    <property type="nucleotide sequence ID" value="NZ_CP064942.1"/>
</dbReference>
<evidence type="ECO:0000313" key="10">
    <source>
        <dbReference type="EMBL" id="QPH54410.1"/>
    </source>
</evidence>
<evidence type="ECO:0000256" key="2">
    <source>
        <dbReference type="ARBA" id="ARBA00022448"/>
    </source>
</evidence>
<proteinExistence type="predicted"/>
<sequence length="141" mass="14930">MFGIVIVAHGGLAKEYLSALQHVVGELDGVRAISVGPEDSLTSRQDEICAATEAVNTGDGVVLVTDLIGSTPSNLAMKACTRREMDVIYGANMPLLVQLAKSRHRDRRVAVNAALDTGRRCLDARRSPATPPTPKAPARVA</sequence>
<keyword evidence="6" id="KW-0598">Phosphotransferase system</keyword>
<dbReference type="PANTHER" id="PTHR33799:SF1">
    <property type="entry name" value="PTS SYSTEM MANNOSE-SPECIFIC EIIAB COMPONENT-RELATED"/>
    <property type="match status" value="1"/>
</dbReference>
<keyword evidence="4" id="KW-0762">Sugar transport</keyword>
<dbReference type="Gene3D" id="3.40.50.510">
    <property type="entry name" value="Phosphotransferase system, mannose-type IIA component"/>
    <property type="match status" value="1"/>
</dbReference>
<reference evidence="10 11" key="1">
    <citation type="submission" date="2020-11" db="EMBL/GenBank/DDBJ databases">
        <title>Description of Pontivivens ytuae sp. nov. isolated from deep sea sediment of Mariana Trench.</title>
        <authorList>
            <person name="Wang Z."/>
            <person name="Sun Q.-L."/>
            <person name="Xu X.-D."/>
            <person name="Tang Y.-Z."/>
            <person name="Zhang J."/>
        </authorList>
    </citation>
    <scope>NUCLEOTIDE SEQUENCE [LARGE SCALE GENOMIC DNA]</scope>
    <source>
        <strain evidence="10 11">MT2928</strain>
    </source>
</reference>
<organism evidence="10 11">
    <name type="scientific">Pontivivens ytuae</name>
    <dbReference type="NCBI Taxonomy" id="2789856"/>
    <lineage>
        <taxon>Bacteria</taxon>
        <taxon>Pseudomonadati</taxon>
        <taxon>Pseudomonadota</taxon>
        <taxon>Alphaproteobacteria</taxon>
        <taxon>Rhodobacterales</taxon>
        <taxon>Paracoccaceae</taxon>
        <taxon>Pontivivens</taxon>
    </lineage>
</organism>
<dbReference type="EMBL" id="CP064942">
    <property type="protein sequence ID" value="QPH54410.1"/>
    <property type="molecule type" value="Genomic_DNA"/>
</dbReference>
<dbReference type="InterPro" id="IPR036662">
    <property type="entry name" value="PTS_EIIA_man-typ_sf"/>
</dbReference>
<evidence type="ECO:0000256" key="1">
    <source>
        <dbReference type="ARBA" id="ARBA00004496"/>
    </source>
</evidence>
<dbReference type="PROSITE" id="PS51096">
    <property type="entry name" value="PTS_EIIA_TYPE_4"/>
    <property type="match status" value="1"/>
</dbReference>
<dbReference type="InterPro" id="IPR033887">
    <property type="entry name" value="PTS_IIA_man"/>
</dbReference>
<evidence type="ECO:0000256" key="6">
    <source>
        <dbReference type="ARBA" id="ARBA00022683"/>
    </source>
</evidence>
<dbReference type="AlphaFoldDB" id="A0A7S9QD14"/>
<dbReference type="SUPFAM" id="SSF53062">
    <property type="entry name" value="PTS system fructose IIA component-like"/>
    <property type="match status" value="1"/>
</dbReference>
<evidence type="ECO:0000256" key="7">
    <source>
        <dbReference type="ARBA" id="ARBA00022777"/>
    </source>
</evidence>
<accession>A0A7S9QD14</accession>
<feature type="domain" description="PTS EIIA type-4" evidence="9">
    <location>
        <begin position="1"/>
        <end position="122"/>
    </location>
</feature>
<evidence type="ECO:0000313" key="11">
    <source>
        <dbReference type="Proteomes" id="UP000594800"/>
    </source>
</evidence>
<protein>
    <submittedName>
        <fullName evidence="10">PTS fructose transporter subunit IIA</fullName>
    </submittedName>
</protein>
<evidence type="ECO:0000259" key="9">
    <source>
        <dbReference type="PROSITE" id="PS51096"/>
    </source>
</evidence>
<dbReference type="Pfam" id="PF03610">
    <property type="entry name" value="EIIA-man"/>
    <property type="match status" value="1"/>
</dbReference>
<dbReference type="InterPro" id="IPR051471">
    <property type="entry name" value="Bacterial_PTS_sugar_comp"/>
</dbReference>
<keyword evidence="5" id="KW-0808">Transferase</keyword>
<evidence type="ECO:0000256" key="4">
    <source>
        <dbReference type="ARBA" id="ARBA00022597"/>
    </source>
</evidence>
<dbReference type="GO" id="GO:0016020">
    <property type="term" value="C:membrane"/>
    <property type="evidence" value="ECO:0007669"/>
    <property type="project" value="InterPro"/>
</dbReference>
<dbReference type="KEGG" id="poz:I0K15_01100"/>
<feature type="region of interest" description="Disordered" evidence="8">
    <location>
        <begin position="122"/>
        <end position="141"/>
    </location>
</feature>
<dbReference type="GO" id="GO:0005737">
    <property type="term" value="C:cytoplasm"/>
    <property type="evidence" value="ECO:0007669"/>
    <property type="project" value="UniProtKB-SubCell"/>
</dbReference>
<keyword evidence="3" id="KW-0963">Cytoplasm</keyword>
<dbReference type="PANTHER" id="PTHR33799">
    <property type="entry name" value="PTS PERMEASE-RELATED-RELATED"/>
    <property type="match status" value="1"/>
</dbReference>
<dbReference type="GO" id="GO:0016301">
    <property type="term" value="F:kinase activity"/>
    <property type="evidence" value="ECO:0007669"/>
    <property type="project" value="UniProtKB-KW"/>
</dbReference>
<dbReference type="CDD" id="cd00006">
    <property type="entry name" value="PTS_IIA_man"/>
    <property type="match status" value="1"/>
</dbReference>
<keyword evidence="7" id="KW-0418">Kinase</keyword>
<evidence type="ECO:0000256" key="5">
    <source>
        <dbReference type="ARBA" id="ARBA00022679"/>
    </source>
</evidence>
<gene>
    <name evidence="10" type="ORF">I0K15_01100</name>
</gene>
<keyword evidence="11" id="KW-1185">Reference proteome</keyword>
<comment type="subcellular location">
    <subcellularLocation>
        <location evidence="1">Cytoplasm</location>
    </subcellularLocation>
</comment>
<dbReference type="GO" id="GO:0009401">
    <property type="term" value="P:phosphoenolpyruvate-dependent sugar phosphotransferase system"/>
    <property type="evidence" value="ECO:0007669"/>
    <property type="project" value="UniProtKB-KW"/>
</dbReference>
<dbReference type="Proteomes" id="UP000594800">
    <property type="component" value="Chromosome"/>
</dbReference>
<name>A0A7S9QD14_9RHOB</name>
<evidence type="ECO:0000256" key="8">
    <source>
        <dbReference type="SAM" id="MobiDB-lite"/>
    </source>
</evidence>
<evidence type="ECO:0000256" key="3">
    <source>
        <dbReference type="ARBA" id="ARBA00022490"/>
    </source>
</evidence>
<dbReference type="InterPro" id="IPR004701">
    <property type="entry name" value="PTS_EIIA_man-typ"/>
</dbReference>